<name>A0ABX8CHI3_9NOCA</name>
<dbReference type="Proteomes" id="UP000683310">
    <property type="component" value="Chromosome"/>
</dbReference>
<dbReference type="RefSeq" id="WP_213555449.1">
    <property type="nucleotide sequence ID" value="NZ_JBHZDI010000135.1"/>
</dbReference>
<organism evidence="1 2">
    <name type="scientific">Nocardia tengchongensis</name>
    <dbReference type="NCBI Taxonomy" id="2055889"/>
    <lineage>
        <taxon>Bacteria</taxon>
        <taxon>Bacillati</taxon>
        <taxon>Actinomycetota</taxon>
        <taxon>Actinomycetes</taxon>
        <taxon>Mycobacteriales</taxon>
        <taxon>Nocardiaceae</taxon>
        <taxon>Nocardia</taxon>
    </lineage>
</organism>
<accession>A0ABX8CHI3</accession>
<gene>
    <name evidence="1" type="ORF">KHQ06_23835</name>
</gene>
<evidence type="ECO:0000313" key="2">
    <source>
        <dbReference type="Proteomes" id="UP000683310"/>
    </source>
</evidence>
<evidence type="ECO:0000313" key="1">
    <source>
        <dbReference type="EMBL" id="QVI19416.1"/>
    </source>
</evidence>
<dbReference type="EMBL" id="CP074371">
    <property type="protein sequence ID" value="QVI19416.1"/>
    <property type="molecule type" value="Genomic_DNA"/>
</dbReference>
<keyword evidence="2" id="KW-1185">Reference proteome</keyword>
<sequence length="69" mass="7685">MVRGLATDLTTAHGVQVDPHYDYRADQLRLSWRPGLTGEPSRKTVAAEIAARPLLRPHTKQITLHPTTT</sequence>
<reference evidence="1 2" key="1">
    <citation type="submission" date="2021-04" db="EMBL/GenBank/DDBJ databases">
        <title>Nocardia tengchongensis.</title>
        <authorList>
            <person name="Zhuang k."/>
            <person name="Ran Y."/>
            <person name="Li W."/>
        </authorList>
    </citation>
    <scope>NUCLEOTIDE SEQUENCE [LARGE SCALE GENOMIC DNA]</scope>
    <source>
        <strain evidence="1 2">CFH S0057</strain>
    </source>
</reference>
<proteinExistence type="predicted"/>
<protein>
    <submittedName>
        <fullName evidence="1">Uncharacterized protein</fullName>
    </submittedName>
</protein>